<evidence type="ECO:0000313" key="1">
    <source>
        <dbReference type="EMBL" id="KAF8445065.1"/>
    </source>
</evidence>
<proteinExistence type="predicted"/>
<organism evidence="1 2">
    <name type="scientific">Boletus edulis BED1</name>
    <dbReference type="NCBI Taxonomy" id="1328754"/>
    <lineage>
        <taxon>Eukaryota</taxon>
        <taxon>Fungi</taxon>
        <taxon>Dikarya</taxon>
        <taxon>Basidiomycota</taxon>
        <taxon>Agaricomycotina</taxon>
        <taxon>Agaricomycetes</taxon>
        <taxon>Agaricomycetidae</taxon>
        <taxon>Boletales</taxon>
        <taxon>Boletineae</taxon>
        <taxon>Boletaceae</taxon>
        <taxon>Boletoideae</taxon>
        <taxon>Boletus</taxon>
    </lineage>
</organism>
<feature type="non-terminal residue" evidence="1">
    <location>
        <position position="152"/>
    </location>
</feature>
<reference evidence="1" key="1">
    <citation type="submission" date="2019-10" db="EMBL/GenBank/DDBJ databases">
        <authorList>
            <consortium name="DOE Joint Genome Institute"/>
            <person name="Kuo A."/>
            <person name="Miyauchi S."/>
            <person name="Kiss E."/>
            <person name="Drula E."/>
            <person name="Kohler A."/>
            <person name="Sanchez-Garcia M."/>
            <person name="Andreopoulos B."/>
            <person name="Barry K.W."/>
            <person name="Bonito G."/>
            <person name="Buee M."/>
            <person name="Carver A."/>
            <person name="Chen C."/>
            <person name="Cichocki N."/>
            <person name="Clum A."/>
            <person name="Culley D."/>
            <person name="Crous P.W."/>
            <person name="Fauchery L."/>
            <person name="Girlanda M."/>
            <person name="Hayes R."/>
            <person name="Keri Z."/>
            <person name="LaButti K."/>
            <person name="Lipzen A."/>
            <person name="Lombard V."/>
            <person name="Magnuson J."/>
            <person name="Maillard F."/>
            <person name="Morin E."/>
            <person name="Murat C."/>
            <person name="Nolan M."/>
            <person name="Ohm R."/>
            <person name="Pangilinan J."/>
            <person name="Pereira M."/>
            <person name="Perotto S."/>
            <person name="Peter M."/>
            <person name="Riley R."/>
            <person name="Sitrit Y."/>
            <person name="Stielow B."/>
            <person name="Szollosi G."/>
            <person name="Zifcakova L."/>
            <person name="Stursova M."/>
            <person name="Spatafora J.W."/>
            <person name="Tedersoo L."/>
            <person name="Vaario L.-M."/>
            <person name="Yamada A."/>
            <person name="Yan M."/>
            <person name="Wang P."/>
            <person name="Xu J."/>
            <person name="Bruns T."/>
            <person name="Baldrian P."/>
            <person name="Vilgalys R."/>
            <person name="Henrissat B."/>
            <person name="Grigoriev I.V."/>
            <person name="Hibbett D."/>
            <person name="Nagy L.G."/>
            <person name="Martin F.M."/>
        </authorList>
    </citation>
    <scope>NUCLEOTIDE SEQUENCE</scope>
    <source>
        <strain evidence="1">BED1</strain>
    </source>
</reference>
<dbReference type="EMBL" id="WHUW01000006">
    <property type="protein sequence ID" value="KAF8445065.1"/>
    <property type="molecule type" value="Genomic_DNA"/>
</dbReference>
<name>A0AAD4GHY6_BOLED</name>
<evidence type="ECO:0000313" key="2">
    <source>
        <dbReference type="Proteomes" id="UP001194468"/>
    </source>
</evidence>
<comment type="caution">
    <text evidence="1">The sequence shown here is derived from an EMBL/GenBank/DDBJ whole genome shotgun (WGS) entry which is preliminary data.</text>
</comment>
<accession>A0AAD4GHY6</accession>
<reference evidence="1" key="2">
    <citation type="journal article" date="2020" name="Nat. Commun.">
        <title>Large-scale genome sequencing of mycorrhizal fungi provides insights into the early evolution of symbiotic traits.</title>
        <authorList>
            <person name="Miyauchi S."/>
            <person name="Kiss E."/>
            <person name="Kuo A."/>
            <person name="Drula E."/>
            <person name="Kohler A."/>
            <person name="Sanchez-Garcia M."/>
            <person name="Morin E."/>
            <person name="Andreopoulos B."/>
            <person name="Barry K.W."/>
            <person name="Bonito G."/>
            <person name="Buee M."/>
            <person name="Carver A."/>
            <person name="Chen C."/>
            <person name="Cichocki N."/>
            <person name="Clum A."/>
            <person name="Culley D."/>
            <person name="Crous P.W."/>
            <person name="Fauchery L."/>
            <person name="Girlanda M."/>
            <person name="Hayes R.D."/>
            <person name="Keri Z."/>
            <person name="LaButti K."/>
            <person name="Lipzen A."/>
            <person name="Lombard V."/>
            <person name="Magnuson J."/>
            <person name="Maillard F."/>
            <person name="Murat C."/>
            <person name="Nolan M."/>
            <person name="Ohm R.A."/>
            <person name="Pangilinan J."/>
            <person name="Pereira M.F."/>
            <person name="Perotto S."/>
            <person name="Peter M."/>
            <person name="Pfister S."/>
            <person name="Riley R."/>
            <person name="Sitrit Y."/>
            <person name="Stielow J.B."/>
            <person name="Szollosi G."/>
            <person name="Zifcakova L."/>
            <person name="Stursova M."/>
            <person name="Spatafora J.W."/>
            <person name="Tedersoo L."/>
            <person name="Vaario L.M."/>
            <person name="Yamada A."/>
            <person name="Yan M."/>
            <person name="Wang P."/>
            <person name="Xu J."/>
            <person name="Bruns T."/>
            <person name="Baldrian P."/>
            <person name="Vilgalys R."/>
            <person name="Dunand C."/>
            <person name="Henrissat B."/>
            <person name="Grigoriev I.V."/>
            <person name="Hibbett D."/>
            <person name="Nagy L.G."/>
            <person name="Martin F.M."/>
        </authorList>
    </citation>
    <scope>NUCLEOTIDE SEQUENCE</scope>
    <source>
        <strain evidence="1">BED1</strain>
    </source>
</reference>
<dbReference type="Proteomes" id="UP001194468">
    <property type="component" value="Unassembled WGS sequence"/>
</dbReference>
<dbReference type="AlphaFoldDB" id="A0AAD4GHY6"/>
<keyword evidence="2" id="KW-1185">Reference proteome</keyword>
<protein>
    <submittedName>
        <fullName evidence="1">Uncharacterized protein</fullName>
    </submittedName>
</protein>
<sequence>MLFHIGSWYTIDWPINITLFATKGITCSDALPPLGRYLPFKARRAKATMQWEARCKQVDARANRDIKAVLSSSMFDTTPCDVANHNDFNHRQPLGKIVQFTGIKSRWASREGSTYAVGVVARAGDVRAGQMASRKLSTSSHRHPLHICWMMS</sequence>
<gene>
    <name evidence="1" type="ORF">L210DRAFT_947370</name>
</gene>